<dbReference type="EMBL" id="GGEC01071337">
    <property type="protein sequence ID" value="MBX51821.1"/>
    <property type="molecule type" value="Transcribed_RNA"/>
</dbReference>
<proteinExistence type="predicted"/>
<protein>
    <submittedName>
        <fullName evidence="1">Uncharacterized protein</fullName>
    </submittedName>
</protein>
<organism evidence="1">
    <name type="scientific">Rhizophora mucronata</name>
    <name type="common">Asiatic mangrove</name>
    <dbReference type="NCBI Taxonomy" id="61149"/>
    <lineage>
        <taxon>Eukaryota</taxon>
        <taxon>Viridiplantae</taxon>
        <taxon>Streptophyta</taxon>
        <taxon>Embryophyta</taxon>
        <taxon>Tracheophyta</taxon>
        <taxon>Spermatophyta</taxon>
        <taxon>Magnoliopsida</taxon>
        <taxon>eudicotyledons</taxon>
        <taxon>Gunneridae</taxon>
        <taxon>Pentapetalae</taxon>
        <taxon>rosids</taxon>
        <taxon>fabids</taxon>
        <taxon>Malpighiales</taxon>
        <taxon>Rhizophoraceae</taxon>
        <taxon>Rhizophora</taxon>
    </lineage>
</organism>
<reference evidence="1" key="1">
    <citation type="submission" date="2018-02" db="EMBL/GenBank/DDBJ databases">
        <title>Rhizophora mucronata_Transcriptome.</title>
        <authorList>
            <person name="Meera S.P."/>
            <person name="Sreeshan A."/>
            <person name="Augustine A."/>
        </authorList>
    </citation>
    <scope>NUCLEOTIDE SEQUENCE</scope>
    <source>
        <tissue evidence="1">Leaf</tissue>
    </source>
</reference>
<accession>A0A2P2PB40</accession>
<name>A0A2P2PB40_RHIMU</name>
<evidence type="ECO:0000313" key="1">
    <source>
        <dbReference type="EMBL" id="MBX51821.1"/>
    </source>
</evidence>
<dbReference type="AlphaFoldDB" id="A0A2P2PB40"/>
<sequence>MQIVFLNKASEPGILISVKSTRNRNVRV</sequence>